<evidence type="ECO:0000313" key="2">
    <source>
        <dbReference type="Proteomes" id="UP000504636"/>
    </source>
</evidence>
<reference evidence="3" key="2">
    <citation type="submission" date="2020-04" db="EMBL/GenBank/DDBJ databases">
        <authorList>
            <consortium name="NCBI Genome Project"/>
        </authorList>
    </citation>
    <scope>NUCLEOTIDE SEQUENCE</scope>
    <source>
        <strain evidence="3">CBS 304.34</strain>
    </source>
</reference>
<accession>A0A6A6YZE6</accession>
<dbReference type="InterPro" id="IPR052895">
    <property type="entry name" value="HetReg/Transcr_Mod"/>
</dbReference>
<sequence length="326" mass="36694">MFFTLHRGRNFDACLPADHIYGMLGLPALESLSQAVVLDYTKDSQTLFQQVVRISVKQQGNLDALSFAQHSGGVPFHRPTWVAQWDEKICLNLLFGFSIFTRRRSNADRSSAVQTKFSGDYMLSTGVCLDSIESRLKIDSSYWFDESSLADVDDHPLLTFIRTNAKNGNKYLRSSAVLAYGRTLAGGVDGDFFGDNQAGDDSPGIVGFCQYVVELMKGAGESPDSYSDFELDMEGVWQTYAFYASTKMWNRCIFTTRKGYVGSRRDLLQSSDKICVLFGGRVPYILRPQQHYYQLIGEAYLDGFMEGKAMDMLDRGELAEEVFEIH</sequence>
<reference evidence="3" key="3">
    <citation type="submission" date="2025-04" db="UniProtKB">
        <authorList>
            <consortium name="RefSeq"/>
        </authorList>
    </citation>
    <scope>IDENTIFICATION</scope>
    <source>
        <strain evidence="3">CBS 304.34</strain>
    </source>
</reference>
<dbReference type="OrthoDB" id="2157530at2759"/>
<gene>
    <name evidence="1 3" type="ORF">BDZ99DRAFT_225630</name>
</gene>
<dbReference type="Pfam" id="PF26639">
    <property type="entry name" value="Het-6_barrel"/>
    <property type="match status" value="1"/>
</dbReference>
<organism evidence="1">
    <name type="scientific">Mytilinidion resinicola</name>
    <dbReference type="NCBI Taxonomy" id="574789"/>
    <lineage>
        <taxon>Eukaryota</taxon>
        <taxon>Fungi</taxon>
        <taxon>Dikarya</taxon>
        <taxon>Ascomycota</taxon>
        <taxon>Pezizomycotina</taxon>
        <taxon>Dothideomycetes</taxon>
        <taxon>Pleosporomycetidae</taxon>
        <taxon>Mytilinidiales</taxon>
        <taxon>Mytilinidiaceae</taxon>
        <taxon>Mytilinidion</taxon>
    </lineage>
</organism>
<evidence type="ECO:0000313" key="1">
    <source>
        <dbReference type="EMBL" id="KAF2813823.1"/>
    </source>
</evidence>
<evidence type="ECO:0000313" key="3">
    <source>
        <dbReference type="RefSeq" id="XP_033580787.1"/>
    </source>
</evidence>
<protein>
    <submittedName>
        <fullName evidence="1 3">Uncharacterized protein</fullName>
    </submittedName>
</protein>
<proteinExistence type="predicted"/>
<dbReference type="EMBL" id="MU003695">
    <property type="protein sequence ID" value="KAF2813823.1"/>
    <property type="molecule type" value="Genomic_DNA"/>
</dbReference>
<name>A0A6A6YZE6_9PEZI</name>
<reference evidence="1 3" key="1">
    <citation type="journal article" date="2020" name="Stud. Mycol.">
        <title>101 Dothideomycetes genomes: a test case for predicting lifestyles and emergence of pathogens.</title>
        <authorList>
            <person name="Haridas S."/>
            <person name="Albert R."/>
            <person name="Binder M."/>
            <person name="Bloem J."/>
            <person name="Labutti K."/>
            <person name="Salamov A."/>
            <person name="Andreopoulos B."/>
            <person name="Baker S."/>
            <person name="Barry K."/>
            <person name="Bills G."/>
            <person name="Bluhm B."/>
            <person name="Cannon C."/>
            <person name="Castanera R."/>
            <person name="Culley D."/>
            <person name="Daum C."/>
            <person name="Ezra D."/>
            <person name="Gonzalez J."/>
            <person name="Henrissat B."/>
            <person name="Kuo A."/>
            <person name="Liang C."/>
            <person name="Lipzen A."/>
            <person name="Lutzoni F."/>
            <person name="Magnuson J."/>
            <person name="Mondo S."/>
            <person name="Nolan M."/>
            <person name="Ohm R."/>
            <person name="Pangilinan J."/>
            <person name="Park H.-J."/>
            <person name="Ramirez L."/>
            <person name="Alfaro M."/>
            <person name="Sun H."/>
            <person name="Tritt A."/>
            <person name="Yoshinaga Y."/>
            <person name="Zwiers L.-H."/>
            <person name="Turgeon B."/>
            <person name="Goodwin S."/>
            <person name="Spatafora J."/>
            <person name="Crous P."/>
            <person name="Grigoriev I."/>
        </authorList>
    </citation>
    <scope>NUCLEOTIDE SEQUENCE</scope>
    <source>
        <strain evidence="1 3">CBS 304.34</strain>
    </source>
</reference>
<dbReference type="PANTHER" id="PTHR24148:SF64">
    <property type="entry name" value="HETEROKARYON INCOMPATIBILITY DOMAIN-CONTAINING PROTEIN"/>
    <property type="match status" value="1"/>
</dbReference>
<dbReference type="AlphaFoldDB" id="A0A6A6YZE6"/>
<dbReference type="Proteomes" id="UP000504636">
    <property type="component" value="Unplaced"/>
</dbReference>
<dbReference type="PANTHER" id="PTHR24148">
    <property type="entry name" value="ANKYRIN REPEAT DOMAIN-CONTAINING PROTEIN 39 HOMOLOG-RELATED"/>
    <property type="match status" value="1"/>
</dbReference>
<dbReference type="RefSeq" id="XP_033580787.1">
    <property type="nucleotide sequence ID" value="XM_033713472.1"/>
</dbReference>
<dbReference type="GeneID" id="54454365"/>
<keyword evidence="2" id="KW-1185">Reference proteome</keyword>